<evidence type="ECO:0000313" key="2">
    <source>
        <dbReference type="Proteomes" id="UP000680038"/>
    </source>
</evidence>
<dbReference type="Pfam" id="PF15892">
    <property type="entry name" value="BNR_4"/>
    <property type="match status" value="1"/>
</dbReference>
<dbReference type="SUPFAM" id="SSF50939">
    <property type="entry name" value="Sialidases"/>
    <property type="match status" value="1"/>
</dbReference>
<organism evidence="1 2">
    <name type="scientific">Dyadobacter helix</name>
    <dbReference type="NCBI Taxonomy" id="2822344"/>
    <lineage>
        <taxon>Bacteria</taxon>
        <taxon>Pseudomonadati</taxon>
        <taxon>Bacteroidota</taxon>
        <taxon>Cytophagia</taxon>
        <taxon>Cytophagales</taxon>
        <taxon>Spirosomataceae</taxon>
        <taxon>Dyadobacter</taxon>
    </lineage>
</organism>
<reference evidence="1" key="1">
    <citation type="submission" date="2021-04" db="EMBL/GenBank/DDBJ databases">
        <authorList>
            <person name="Rodrigo-Torres L."/>
            <person name="Arahal R. D."/>
            <person name="Lucena T."/>
        </authorList>
    </citation>
    <scope>NUCLEOTIDE SEQUENCE</scope>
    <source>
        <strain evidence="1">CECT 9275</strain>
    </source>
</reference>
<dbReference type="Proteomes" id="UP000680038">
    <property type="component" value="Unassembled WGS sequence"/>
</dbReference>
<dbReference type="AlphaFoldDB" id="A0A916JFH5"/>
<sequence>MARRWKTIRYFSLIEMRKLSICIFVVVLFTAGGANAQHPLTLNKPDHGYRGIWYSNQPSNDEYVYKYSGGLGTYPANHYPFSVYVKKVNKTFFCYGGSDEAGKTLLHMASYFDHKTGKVPRPTIVLDKKTDNAHDNPVMNVDAEGYIWIFSTAHGTNTPSYIHKSLKPYDVSAFEQIMATRKTGDKTIPLDNFSYLQSWYQPGKGFLNLFTHYDRNVIPGQPKKPRRTISFFTSKDGASYSEWQDLALIEEGHYQTSGSYRDEKIGSAFNFHPIKQGENGLNYRTNLYYLETADFGKTWQSVKGDTIRIPLAQVTNNALVQEYQSQGLNVYINDLAYDDAGRPVILFVTSKGYQAGPGEGPRQWLTARFDGKTWVIRPVTTSDNNYDMGSLYIDSRGVWRIVCPTLPGPQQFNTGGEMALLTSKDQGKTWRLEQLTFQSVYNHSYARKPVHVHDDFFAFWADGHGREKSASRLYFCDKKGHVFMLPPVMKADFERPLPVKKQPAGNKGR</sequence>
<evidence type="ECO:0000313" key="1">
    <source>
        <dbReference type="EMBL" id="CAG5006175.1"/>
    </source>
</evidence>
<dbReference type="Gene3D" id="2.120.10.10">
    <property type="match status" value="1"/>
</dbReference>
<comment type="caution">
    <text evidence="1">The sequence shown here is derived from an EMBL/GenBank/DDBJ whole genome shotgun (WGS) entry which is preliminary data.</text>
</comment>
<dbReference type="CDD" id="cd15482">
    <property type="entry name" value="Sialidase_non-viral"/>
    <property type="match status" value="1"/>
</dbReference>
<keyword evidence="2" id="KW-1185">Reference proteome</keyword>
<dbReference type="EMBL" id="CAJRAF010000002">
    <property type="protein sequence ID" value="CAG5006175.1"/>
    <property type="molecule type" value="Genomic_DNA"/>
</dbReference>
<protein>
    <recommendedName>
        <fullName evidence="3">BNR repeat-containing family member</fullName>
    </recommendedName>
</protein>
<name>A0A916JFH5_9BACT</name>
<accession>A0A916JFH5</accession>
<evidence type="ECO:0008006" key="3">
    <source>
        <dbReference type="Google" id="ProtNLM"/>
    </source>
</evidence>
<proteinExistence type="predicted"/>
<dbReference type="InterPro" id="IPR036278">
    <property type="entry name" value="Sialidase_sf"/>
</dbReference>
<gene>
    <name evidence="1" type="ORF">DYBT9275_03749</name>
</gene>